<dbReference type="InterPro" id="IPR036420">
    <property type="entry name" value="BRCT_dom_sf"/>
</dbReference>
<evidence type="ECO:0000256" key="3">
    <source>
        <dbReference type="ARBA" id="ARBA00022705"/>
    </source>
</evidence>
<feature type="active site" description="N6-AMP-lysine intermediate" evidence="11">
    <location>
        <position position="152"/>
    </location>
</feature>
<keyword evidence="3 11" id="KW-0235">DNA replication</keyword>
<evidence type="ECO:0000259" key="13">
    <source>
        <dbReference type="PROSITE" id="PS50172"/>
    </source>
</evidence>
<evidence type="ECO:0000256" key="4">
    <source>
        <dbReference type="ARBA" id="ARBA00022723"/>
    </source>
</evidence>
<comment type="caution">
    <text evidence="14">The sequence shown here is derived from an EMBL/GenBank/DDBJ whole genome shotgun (WGS) entry which is preliminary data.</text>
</comment>
<feature type="binding site" evidence="11">
    <location>
        <position position="324"/>
    </location>
    <ligand>
        <name>NAD(+)</name>
        <dbReference type="ChEBI" id="CHEBI:57540"/>
    </ligand>
</feature>
<dbReference type="Gene3D" id="2.40.50.140">
    <property type="entry name" value="Nucleic acid-binding proteins"/>
    <property type="match status" value="1"/>
</dbReference>
<evidence type="ECO:0000256" key="12">
    <source>
        <dbReference type="SAM" id="MobiDB-lite"/>
    </source>
</evidence>
<feature type="binding site" evidence="11">
    <location>
        <position position="173"/>
    </location>
    <ligand>
        <name>NAD(+)</name>
        <dbReference type="ChEBI" id="CHEBI:57540"/>
    </ligand>
</feature>
<dbReference type="HAMAP" id="MF_01588">
    <property type="entry name" value="DNA_ligase_A"/>
    <property type="match status" value="1"/>
</dbReference>
<comment type="catalytic activity">
    <reaction evidence="10 11">
        <text>NAD(+) + (deoxyribonucleotide)n-3'-hydroxyl + 5'-phospho-(deoxyribonucleotide)m = (deoxyribonucleotide)n+m + AMP + beta-nicotinamide D-nucleotide.</text>
        <dbReference type="EC" id="6.5.1.2"/>
    </reaction>
</comment>
<dbReference type="InterPro" id="IPR001679">
    <property type="entry name" value="DNA_ligase"/>
</dbReference>
<feature type="binding site" evidence="11">
    <location>
        <position position="439"/>
    </location>
    <ligand>
        <name>Zn(2+)</name>
        <dbReference type="ChEBI" id="CHEBI:29105"/>
    </ligand>
</feature>
<keyword evidence="15" id="KW-1185">Reference proteome</keyword>
<dbReference type="GO" id="GO:0003911">
    <property type="term" value="F:DNA ligase (NAD+) activity"/>
    <property type="evidence" value="ECO:0007669"/>
    <property type="project" value="UniProtKB-UniRule"/>
</dbReference>
<dbReference type="EMBL" id="JBHSFA010000002">
    <property type="protein sequence ID" value="MFC4540572.1"/>
    <property type="molecule type" value="Genomic_DNA"/>
</dbReference>
<dbReference type="InterPro" id="IPR004150">
    <property type="entry name" value="NAD_DNA_ligase_OB"/>
</dbReference>
<proteinExistence type="inferred from homology"/>
<dbReference type="Gene3D" id="1.10.287.610">
    <property type="entry name" value="Helix hairpin bin"/>
    <property type="match status" value="1"/>
</dbReference>
<dbReference type="SUPFAM" id="SSF56091">
    <property type="entry name" value="DNA ligase/mRNA capping enzyme, catalytic domain"/>
    <property type="match status" value="1"/>
</dbReference>
<dbReference type="InterPro" id="IPR001357">
    <property type="entry name" value="BRCT_dom"/>
</dbReference>
<gene>
    <name evidence="11 14" type="primary">ligA</name>
    <name evidence="14" type="ORF">ACFO5R_01365</name>
</gene>
<dbReference type="PROSITE" id="PS50172">
    <property type="entry name" value="BRCT"/>
    <property type="match status" value="1"/>
</dbReference>
<feature type="domain" description="BRCT" evidence="13">
    <location>
        <begin position="621"/>
        <end position="701"/>
    </location>
</feature>
<keyword evidence="2 11" id="KW-0436">Ligase</keyword>
<feature type="binding site" evidence="11">
    <location>
        <begin position="61"/>
        <end position="65"/>
    </location>
    <ligand>
        <name>NAD(+)</name>
        <dbReference type="ChEBI" id="CHEBI:57540"/>
    </ligand>
</feature>
<dbReference type="FunFam" id="2.40.50.140:FF:000012">
    <property type="entry name" value="DNA ligase"/>
    <property type="match status" value="1"/>
</dbReference>
<dbReference type="Gene3D" id="3.30.470.30">
    <property type="entry name" value="DNA ligase/mRNA capping enzyme"/>
    <property type="match status" value="1"/>
</dbReference>
<evidence type="ECO:0000256" key="10">
    <source>
        <dbReference type="ARBA" id="ARBA00034005"/>
    </source>
</evidence>
<sequence length="706" mass="77845">MSLADENADETNPYLRDPPTDFDPVEDLSEDEAREQVALLREAIREHDRRYYVENDPIIADRTYDALFTRLQDLEDEFGLAHPDSPTRSVGGEPIEEFETAEHVAPMLSIDASGDPDDVREFDERVRRELRERGGASADEHAAEVDYVCEPKFDGVSMEFVYEDGSLERAVTRGDGREGDDVTHNARTIGSVPHRLHGDYPEFLAVRGEVYMPKDAFQEHNRERIERGEEPFANPRNATAGTIRQLDPSIVAERPLDVFFFDVLDASDLEDSHRAELERFPDWGLRVNDRVAVVDDVTGAIDYRDRMLDARDDLPYEIDGVVIKVDDREAREELGRTARHDRWAYAYKFPARSEVTTIADVAVQIGRTGRVTPVALLDPVDVGGVTVSRASLHNPEEIAAKNVNVGDTVRVQRAGDVIPYVAEVVEKGSDGHYELPDRCPVCDSPIERDGPMAFCTGGLACDAQLRRSIEYYASDDGLDLEGLGEKSVRQLVDSGLVGSVADLYELDREALTELDGWGETSAENLLAEIDESREPPLADFLSALGIPHVGPATARELAREFGTFEAFREAAVADPDRLEGVDEIGETVAEQIHDFFTSEANAEAVDAILEHVSPRETDVEAGGDELDGLTFVFTGSLEGVTRSEAQATVEAHGANATGSVSGNTDYLVVGENPGATKREDAEANDVPIVDENEFRELLAARGIDLE</sequence>
<dbReference type="FunFam" id="1.10.150.20:FF:000007">
    <property type="entry name" value="DNA ligase"/>
    <property type="match status" value="1"/>
</dbReference>
<dbReference type="Pfam" id="PF12826">
    <property type="entry name" value="HHH_2"/>
    <property type="match status" value="1"/>
</dbReference>
<feature type="binding site" evidence="11">
    <location>
        <position position="150"/>
    </location>
    <ligand>
        <name>NAD(+)</name>
        <dbReference type="ChEBI" id="CHEBI:57540"/>
    </ligand>
</feature>
<dbReference type="CDD" id="cd00114">
    <property type="entry name" value="LIGANc"/>
    <property type="match status" value="1"/>
</dbReference>
<dbReference type="NCBIfam" id="TIGR00575">
    <property type="entry name" value="dnlj"/>
    <property type="match status" value="1"/>
</dbReference>
<name>A0ABD5PJ46_9EURY</name>
<dbReference type="InterPro" id="IPR013839">
    <property type="entry name" value="DNAligase_adenylation"/>
</dbReference>
<dbReference type="CDD" id="cd17748">
    <property type="entry name" value="BRCT_DNA_ligase_like"/>
    <property type="match status" value="1"/>
</dbReference>
<keyword evidence="7 11" id="KW-0460">Magnesium</keyword>
<dbReference type="SUPFAM" id="SSF50249">
    <property type="entry name" value="Nucleic acid-binding proteins"/>
    <property type="match status" value="1"/>
</dbReference>
<comment type="cofactor">
    <cofactor evidence="11">
        <name>Mg(2+)</name>
        <dbReference type="ChEBI" id="CHEBI:18420"/>
    </cofactor>
    <cofactor evidence="11">
        <name>Mn(2+)</name>
        <dbReference type="ChEBI" id="CHEBI:29035"/>
    </cofactor>
</comment>
<dbReference type="InterPro" id="IPR012340">
    <property type="entry name" value="NA-bd_OB-fold"/>
</dbReference>
<evidence type="ECO:0000256" key="8">
    <source>
        <dbReference type="ARBA" id="ARBA00023027"/>
    </source>
</evidence>
<evidence type="ECO:0000256" key="9">
    <source>
        <dbReference type="ARBA" id="ARBA00023204"/>
    </source>
</evidence>
<comment type="similarity">
    <text evidence="11">Belongs to the NAD-dependent DNA ligase family. LigA subfamily.</text>
</comment>
<reference evidence="14 15" key="1">
    <citation type="journal article" date="2019" name="Int. J. Syst. Evol. Microbiol.">
        <title>The Global Catalogue of Microorganisms (GCM) 10K type strain sequencing project: providing services to taxonomists for standard genome sequencing and annotation.</title>
        <authorList>
            <consortium name="The Broad Institute Genomics Platform"/>
            <consortium name="The Broad Institute Genome Sequencing Center for Infectious Disease"/>
            <person name="Wu L."/>
            <person name="Ma J."/>
        </authorList>
    </citation>
    <scope>NUCLEOTIDE SEQUENCE [LARGE SCALE GENOMIC DNA]</scope>
    <source>
        <strain evidence="14 15">WLHS5</strain>
    </source>
</reference>
<keyword evidence="4 11" id="KW-0479">Metal-binding</keyword>
<dbReference type="PROSITE" id="PS01056">
    <property type="entry name" value="DNA_LIGASE_N2"/>
    <property type="match status" value="1"/>
</dbReference>
<keyword evidence="8 11" id="KW-0520">NAD</keyword>
<dbReference type="RefSeq" id="WP_250138739.1">
    <property type="nucleotide sequence ID" value="NZ_JALIQP010000001.1"/>
</dbReference>
<dbReference type="GO" id="GO:0006281">
    <property type="term" value="P:DNA repair"/>
    <property type="evidence" value="ECO:0007669"/>
    <property type="project" value="UniProtKB-KW"/>
</dbReference>
<dbReference type="SUPFAM" id="SSF47781">
    <property type="entry name" value="RuvA domain 2-like"/>
    <property type="match status" value="1"/>
</dbReference>
<dbReference type="PROSITE" id="PS01055">
    <property type="entry name" value="DNA_LIGASE_N1"/>
    <property type="match status" value="1"/>
</dbReference>
<keyword evidence="11" id="KW-0464">Manganese</keyword>
<feature type="binding site" evidence="11">
    <location>
        <position position="348"/>
    </location>
    <ligand>
        <name>NAD(+)</name>
        <dbReference type="ChEBI" id="CHEBI:57540"/>
    </ligand>
</feature>
<comment type="function">
    <text evidence="1 11">DNA ligase that catalyzes the formation of phosphodiester linkages between 5'-phosphoryl and 3'-hydroxyl groups in double-stranded DNA using NAD as a coenzyme and as the energy source for the reaction. It is essential for DNA replication and repair of damaged DNA.</text>
</comment>
<dbReference type="InterPro" id="IPR018239">
    <property type="entry name" value="DNA_ligase_AS"/>
</dbReference>
<dbReference type="GO" id="GO:0046872">
    <property type="term" value="F:metal ion binding"/>
    <property type="evidence" value="ECO:0007669"/>
    <property type="project" value="UniProtKB-KW"/>
</dbReference>
<dbReference type="InterPro" id="IPR003583">
    <property type="entry name" value="Hlx-hairpin-Hlx_DNA-bd_motif"/>
</dbReference>
<dbReference type="PANTHER" id="PTHR23389:SF9">
    <property type="entry name" value="DNA LIGASE"/>
    <property type="match status" value="1"/>
</dbReference>
<dbReference type="Pfam" id="PF03120">
    <property type="entry name" value="OB_DNA_ligase"/>
    <property type="match status" value="1"/>
</dbReference>
<evidence type="ECO:0000313" key="15">
    <source>
        <dbReference type="Proteomes" id="UP001595898"/>
    </source>
</evidence>
<dbReference type="AlphaFoldDB" id="A0ABD5PJ46"/>
<dbReference type="Proteomes" id="UP001595898">
    <property type="component" value="Unassembled WGS sequence"/>
</dbReference>
<evidence type="ECO:0000256" key="5">
    <source>
        <dbReference type="ARBA" id="ARBA00022763"/>
    </source>
</evidence>
<evidence type="ECO:0000256" key="2">
    <source>
        <dbReference type="ARBA" id="ARBA00022598"/>
    </source>
</evidence>
<dbReference type="EC" id="6.5.1.2" evidence="11"/>
<dbReference type="InterPro" id="IPR013840">
    <property type="entry name" value="DNAligase_N"/>
</dbReference>
<feature type="compositionally biased region" description="Acidic residues" evidence="12">
    <location>
        <begin position="23"/>
        <end position="33"/>
    </location>
</feature>
<dbReference type="SMART" id="SM00292">
    <property type="entry name" value="BRCT"/>
    <property type="match status" value="1"/>
</dbReference>
<dbReference type="Gene3D" id="3.40.50.10190">
    <property type="entry name" value="BRCT domain"/>
    <property type="match status" value="1"/>
</dbReference>
<dbReference type="SUPFAM" id="SSF52113">
    <property type="entry name" value="BRCT domain"/>
    <property type="match status" value="1"/>
</dbReference>
<dbReference type="SMART" id="SM00532">
    <property type="entry name" value="LIGANc"/>
    <property type="match status" value="1"/>
</dbReference>
<evidence type="ECO:0000256" key="11">
    <source>
        <dbReference type="HAMAP-Rule" id="MF_01588"/>
    </source>
</evidence>
<feature type="binding site" evidence="11">
    <location>
        <position position="209"/>
    </location>
    <ligand>
        <name>NAD(+)</name>
        <dbReference type="ChEBI" id="CHEBI:57540"/>
    </ligand>
</feature>
<dbReference type="CDD" id="cd09897">
    <property type="entry name" value="H3TH_FEN1-XPG-like"/>
    <property type="match status" value="1"/>
</dbReference>
<feature type="binding site" evidence="11">
    <location>
        <begin position="109"/>
        <end position="110"/>
    </location>
    <ligand>
        <name>NAD(+)</name>
        <dbReference type="ChEBI" id="CHEBI:57540"/>
    </ligand>
</feature>
<keyword evidence="9 11" id="KW-0234">DNA repair</keyword>
<feature type="region of interest" description="Disordered" evidence="12">
    <location>
        <begin position="1"/>
        <end position="33"/>
    </location>
</feature>
<dbReference type="NCBIfam" id="NF005932">
    <property type="entry name" value="PRK07956.1"/>
    <property type="match status" value="1"/>
</dbReference>
<keyword evidence="6 11" id="KW-0862">Zinc</keyword>
<organism evidence="14 15">
    <name type="scientific">Halosolutus amylolyticus</name>
    <dbReference type="NCBI Taxonomy" id="2932267"/>
    <lineage>
        <taxon>Archaea</taxon>
        <taxon>Methanobacteriati</taxon>
        <taxon>Methanobacteriota</taxon>
        <taxon>Stenosarchaea group</taxon>
        <taxon>Halobacteria</taxon>
        <taxon>Halobacteriales</taxon>
        <taxon>Natrialbaceae</taxon>
        <taxon>Halosolutus</taxon>
    </lineage>
</organism>
<dbReference type="InterPro" id="IPR041663">
    <property type="entry name" value="DisA/LigA_HHH"/>
</dbReference>
<dbReference type="Pfam" id="PF01653">
    <property type="entry name" value="DNA_ligase_aden"/>
    <property type="match status" value="1"/>
</dbReference>
<dbReference type="Pfam" id="PF00533">
    <property type="entry name" value="BRCT"/>
    <property type="match status" value="1"/>
</dbReference>
<evidence type="ECO:0000256" key="1">
    <source>
        <dbReference type="ARBA" id="ARBA00004067"/>
    </source>
</evidence>
<evidence type="ECO:0000313" key="14">
    <source>
        <dbReference type="EMBL" id="MFC4540572.1"/>
    </source>
</evidence>
<accession>A0ABD5PJ46</accession>
<dbReference type="InterPro" id="IPR033136">
    <property type="entry name" value="DNA_ligase_CS"/>
</dbReference>
<dbReference type="NCBIfam" id="NF010931">
    <property type="entry name" value="PRK14351.1"/>
    <property type="match status" value="1"/>
</dbReference>
<dbReference type="PIRSF" id="PIRSF001604">
    <property type="entry name" value="LigA"/>
    <property type="match status" value="1"/>
</dbReference>
<dbReference type="SMART" id="SM00278">
    <property type="entry name" value="HhH1"/>
    <property type="match status" value="4"/>
</dbReference>
<dbReference type="PANTHER" id="PTHR23389">
    <property type="entry name" value="CHROMOSOME TRANSMISSION FIDELITY FACTOR 18"/>
    <property type="match status" value="1"/>
</dbReference>
<dbReference type="GO" id="GO:0006260">
    <property type="term" value="P:DNA replication"/>
    <property type="evidence" value="ECO:0007669"/>
    <property type="project" value="UniProtKB-KW"/>
</dbReference>
<comment type="caution">
    <text evidence="11">Lacks conserved residue(s) required for the propagation of feature annotation.</text>
</comment>
<keyword evidence="5 11" id="KW-0227">DNA damage</keyword>
<evidence type="ECO:0000256" key="6">
    <source>
        <dbReference type="ARBA" id="ARBA00022833"/>
    </source>
</evidence>
<feature type="binding site" evidence="11">
    <location>
        <position position="442"/>
    </location>
    <ligand>
        <name>Zn(2+)</name>
        <dbReference type="ChEBI" id="CHEBI:29105"/>
    </ligand>
</feature>
<feature type="binding site" evidence="11">
    <location>
        <position position="461"/>
    </location>
    <ligand>
        <name>Zn(2+)</name>
        <dbReference type="ChEBI" id="CHEBI:29105"/>
    </ligand>
</feature>
<protein>
    <recommendedName>
        <fullName evidence="11">DNA ligase</fullName>
        <ecNumber evidence="11">6.5.1.2</ecNumber>
    </recommendedName>
    <alternativeName>
        <fullName evidence="11">Polydeoxyribonucleotide synthase [NAD(+)]</fullName>
    </alternativeName>
</protein>
<dbReference type="InterPro" id="IPR010994">
    <property type="entry name" value="RuvA_2-like"/>
</dbReference>
<evidence type="ECO:0000256" key="7">
    <source>
        <dbReference type="ARBA" id="ARBA00022842"/>
    </source>
</evidence>
<dbReference type="Gene3D" id="1.10.150.20">
    <property type="entry name" value="5' to 3' exonuclease, C-terminal subdomain"/>
    <property type="match status" value="2"/>
</dbReference>
<dbReference type="Pfam" id="PF14520">
    <property type="entry name" value="HHH_5"/>
    <property type="match status" value="1"/>
</dbReference>